<name>A0AA39X0M4_9PEZI</name>
<dbReference type="GO" id="GO:0004348">
    <property type="term" value="F:glucosylceramidase activity"/>
    <property type="evidence" value="ECO:0007669"/>
    <property type="project" value="InterPro"/>
</dbReference>
<dbReference type="Proteomes" id="UP001174934">
    <property type="component" value="Unassembled WGS sequence"/>
</dbReference>
<dbReference type="Gene3D" id="2.60.40.1180">
    <property type="entry name" value="Golgi alpha-mannosidase II"/>
    <property type="match status" value="1"/>
</dbReference>
<evidence type="ECO:0000256" key="1">
    <source>
        <dbReference type="ARBA" id="ARBA00005382"/>
    </source>
</evidence>
<dbReference type="Pfam" id="PF17189">
    <property type="entry name" value="Glyco_hydro_30C"/>
    <property type="match status" value="1"/>
</dbReference>
<accession>A0AA39X0M4</accession>
<evidence type="ECO:0000256" key="2">
    <source>
        <dbReference type="ARBA" id="ARBA00022729"/>
    </source>
</evidence>
<keyword evidence="2" id="KW-0732">Signal</keyword>
<evidence type="ECO:0000256" key="3">
    <source>
        <dbReference type="ARBA" id="ARBA00022801"/>
    </source>
</evidence>
<comment type="similarity">
    <text evidence="1">Belongs to the glycosyl hydrolase 30 family.</text>
</comment>
<feature type="domain" description="Glycosyl hydrolase family 30 beta sandwich" evidence="5">
    <location>
        <begin position="358"/>
        <end position="392"/>
    </location>
</feature>
<evidence type="ECO:0000313" key="7">
    <source>
        <dbReference type="Proteomes" id="UP001174934"/>
    </source>
</evidence>
<dbReference type="InterPro" id="IPR033452">
    <property type="entry name" value="GH30_C"/>
</dbReference>
<dbReference type="GO" id="GO:0016020">
    <property type="term" value="C:membrane"/>
    <property type="evidence" value="ECO:0007669"/>
    <property type="project" value="GOC"/>
</dbReference>
<keyword evidence="7" id="KW-1185">Reference proteome</keyword>
<gene>
    <name evidence="6" type="ORF">B0T17DRAFT_477034</name>
</gene>
<dbReference type="Pfam" id="PF02057">
    <property type="entry name" value="Glyco_hydro_59"/>
    <property type="match status" value="1"/>
</dbReference>
<evidence type="ECO:0000313" key="6">
    <source>
        <dbReference type="EMBL" id="KAK0624986.1"/>
    </source>
</evidence>
<sequence length="393" mass="41933">TITIDAITTHQTISGFGFSEAFQRAHALTNLPPPLQTQLLDLLFNTTTGAGFSILRIGLGSSPNSTLDHMNSPQPTADGPFAFDHNDSGQLWVARQAHERYNITTFYADAWSAPGYMKTNGRDDMGGWLCGVRGAGQDPSDTNNNCQGASWVQSYAEYLARYVLAYIDAGIPISYVGFLNEPNLVKPYATMLADGYQAADIIAALYVALGGIGLPHVGIACCEAQGWSYAREMLAELEDAGAVDGLSLMTTHAYKGEPAAPDGPLGVTSMPVWITENSPIMQRLGMTETWYGNGSENEGLAWAVNIHEAIVRGNVSAYVYWIGTSGGSATTGDGALPAYTIGATYWASAQFSRFIRPGAKRIGVGQDWMEGSVLVSAYENKDGSVVVQAVNNG</sequence>
<reference evidence="6" key="1">
    <citation type="submission" date="2023-06" db="EMBL/GenBank/DDBJ databases">
        <title>Genome-scale phylogeny and comparative genomics of the fungal order Sordariales.</title>
        <authorList>
            <consortium name="Lawrence Berkeley National Laboratory"/>
            <person name="Hensen N."/>
            <person name="Bonometti L."/>
            <person name="Westerberg I."/>
            <person name="Brannstrom I.O."/>
            <person name="Guillou S."/>
            <person name="Cros-Aarteil S."/>
            <person name="Calhoun S."/>
            <person name="Haridas S."/>
            <person name="Kuo A."/>
            <person name="Mondo S."/>
            <person name="Pangilinan J."/>
            <person name="Riley R."/>
            <person name="LaButti K."/>
            <person name="Andreopoulos B."/>
            <person name="Lipzen A."/>
            <person name="Chen C."/>
            <person name="Yanf M."/>
            <person name="Daum C."/>
            <person name="Ng V."/>
            <person name="Clum A."/>
            <person name="Steindorff A."/>
            <person name="Ohm R."/>
            <person name="Martin F."/>
            <person name="Silar P."/>
            <person name="Natvig D."/>
            <person name="Lalanne C."/>
            <person name="Gautier V."/>
            <person name="Ament-velasquez S.L."/>
            <person name="Kruys A."/>
            <person name="Hutchinson M.I."/>
            <person name="Powell A.J."/>
            <person name="Barry K."/>
            <person name="Miller A.N."/>
            <person name="Grigoriev I.V."/>
            <person name="Debuchy R."/>
            <person name="Gladieux P."/>
            <person name="Thoren M.H."/>
            <person name="Johannesson H."/>
        </authorList>
    </citation>
    <scope>NUCLEOTIDE SEQUENCE</scope>
    <source>
        <strain evidence="6">SMH3391-2</strain>
    </source>
</reference>
<dbReference type="EMBL" id="JAULSR010000003">
    <property type="protein sequence ID" value="KAK0624986.1"/>
    <property type="molecule type" value="Genomic_DNA"/>
</dbReference>
<dbReference type="InterPro" id="IPR017853">
    <property type="entry name" value="GH"/>
</dbReference>
<dbReference type="GO" id="GO:0006680">
    <property type="term" value="P:glucosylceramide catabolic process"/>
    <property type="evidence" value="ECO:0007669"/>
    <property type="project" value="TreeGrafter"/>
</dbReference>
<feature type="non-terminal residue" evidence="6">
    <location>
        <position position="393"/>
    </location>
</feature>
<evidence type="ECO:0000259" key="5">
    <source>
        <dbReference type="Pfam" id="PF17189"/>
    </source>
</evidence>
<dbReference type="PANTHER" id="PTHR11069:SF23">
    <property type="entry name" value="LYSOSOMAL ACID GLUCOSYLCERAMIDASE"/>
    <property type="match status" value="1"/>
</dbReference>
<organism evidence="6 7">
    <name type="scientific">Bombardia bombarda</name>
    <dbReference type="NCBI Taxonomy" id="252184"/>
    <lineage>
        <taxon>Eukaryota</taxon>
        <taxon>Fungi</taxon>
        <taxon>Dikarya</taxon>
        <taxon>Ascomycota</taxon>
        <taxon>Pezizomycotina</taxon>
        <taxon>Sordariomycetes</taxon>
        <taxon>Sordariomycetidae</taxon>
        <taxon>Sordariales</taxon>
        <taxon>Lasiosphaeriaceae</taxon>
        <taxon>Bombardia</taxon>
    </lineage>
</organism>
<dbReference type="AlphaFoldDB" id="A0AA39X0M4"/>
<dbReference type="PANTHER" id="PTHR11069">
    <property type="entry name" value="GLUCOSYLCERAMIDASE"/>
    <property type="match status" value="1"/>
</dbReference>
<dbReference type="InterPro" id="IPR013780">
    <property type="entry name" value="Glyco_hydro_b"/>
</dbReference>
<keyword evidence="3 6" id="KW-0378">Hydrolase</keyword>
<dbReference type="Gene3D" id="3.20.20.80">
    <property type="entry name" value="Glycosidases"/>
    <property type="match status" value="1"/>
</dbReference>
<dbReference type="SUPFAM" id="SSF51445">
    <property type="entry name" value="(Trans)glycosidases"/>
    <property type="match status" value="1"/>
</dbReference>
<evidence type="ECO:0000259" key="4">
    <source>
        <dbReference type="Pfam" id="PF02057"/>
    </source>
</evidence>
<protein>
    <submittedName>
        <fullName evidence="6">Glycoside hydrolase superfamily</fullName>
    </submittedName>
</protein>
<dbReference type="InterPro" id="IPR049161">
    <property type="entry name" value="GH59_cat"/>
</dbReference>
<dbReference type="InterPro" id="IPR001139">
    <property type="entry name" value="Glyco_hydro_30"/>
</dbReference>
<proteinExistence type="inferred from homology"/>
<comment type="caution">
    <text evidence="6">The sequence shown here is derived from an EMBL/GenBank/DDBJ whole genome shotgun (WGS) entry which is preliminary data.</text>
</comment>
<feature type="non-terminal residue" evidence="6">
    <location>
        <position position="1"/>
    </location>
</feature>
<feature type="domain" description="Glycosyl hydrolase family 59 catalytic" evidence="4">
    <location>
        <begin position="23"/>
        <end position="322"/>
    </location>
</feature>